<dbReference type="RefSeq" id="WP_269311875.1">
    <property type="nucleotide sequence ID" value="NZ_CP114052.1"/>
</dbReference>
<dbReference type="Proteomes" id="UP001164187">
    <property type="component" value="Chromosome"/>
</dbReference>
<evidence type="ECO:0000259" key="3">
    <source>
        <dbReference type="Pfam" id="PF05738"/>
    </source>
</evidence>
<feature type="transmembrane region" description="Helical" evidence="1">
    <location>
        <begin position="284"/>
        <end position="303"/>
    </location>
</feature>
<keyword evidence="1" id="KW-0472">Membrane</keyword>
<proteinExistence type="predicted"/>
<organism evidence="4 5">
    <name type="scientific">Peptostreptococcus equinus</name>
    <dbReference type="NCBI Taxonomy" id="3003601"/>
    <lineage>
        <taxon>Bacteria</taxon>
        <taxon>Bacillati</taxon>
        <taxon>Bacillota</taxon>
        <taxon>Clostridia</taxon>
        <taxon>Peptostreptococcales</taxon>
        <taxon>Peptostreptococcaceae</taxon>
        <taxon>Peptostreptococcus</taxon>
    </lineage>
</organism>
<sequence>MKKNKCILAIMTTLVVALTFVATKIPVAKAMENQSSLSIEYVNTEKDVSGKKFGLVKISDNTDFFDSEKKEKMLELEKLDLDTILKKYSAKDLIVAPDTDEYGKASINNIDKGSYYLIGIEKKDKKWEKINFAIPSIVTIKTEKSETWVFPKSNEEQLAGKDKLDVEKVWVGGKLSKVEVHLYANDKKINEVELNEGNQWKFSFKNLDRIDQNGKDIKYLVKEIVPSGYVSSQKYNEKTNTYIITNTKENNGKNESGINENNVNKANNNNSKNLGSLIKTGDNLIYLLIGVGIIMMAIGYKIYKKVR</sequence>
<feature type="domain" description="CNA-B" evidence="3">
    <location>
        <begin position="165"/>
        <end position="247"/>
    </location>
</feature>
<keyword evidence="1" id="KW-1133">Transmembrane helix</keyword>
<dbReference type="InterPro" id="IPR013783">
    <property type="entry name" value="Ig-like_fold"/>
</dbReference>
<accession>A0ABY7JTD7</accession>
<dbReference type="CDD" id="cd00222">
    <property type="entry name" value="CollagenBindB"/>
    <property type="match status" value="1"/>
</dbReference>
<evidence type="ECO:0000256" key="2">
    <source>
        <dbReference type="SAM" id="SignalP"/>
    </source>
</evidence>
<dbReference type="EMBL" id="CP114052">
    <property type="protein sequence ID" value="WAW15182.1"/>
    <property type="molecule type" value="Genomic_DNA"/>
</dbReference>
<dbReference type="Gene3D" id="2.60.40.1140">
    <property type="entry name" value="Collagen-binding surface protein Cna, B-type domain"/>
    <property type="match status" value="1"/>
</dbReference>
<feature type="chain" id="PRO_5045386896" evidence="2">
    <location>
        <begin position="31"/>
        <end position="307"/>
    </location>
</feature>
<evidence type="ECO:0000313" key="5">
    <source>
        <dbReference type="Proteomes" id="UP001164187"/>
    </source>
</evidence>
<protein>
    <submittedName>
        <fullName evidence="4">Cna B-type domain-containing protein</fullName>
    </submittedName>
</protein>
<keyword evidence="2" id="KW-0732">Signal</keyword>
<gene>
    <name evidence="4" type="ORF">O0R46_01665</name>
</gene>
<evidence type="ECO:0000313" key="4">
    <source>
        <dbReference type="EMBL" id="WAW15182.1"/>
    </source>
</evidence>
<keyword evidence="1" id="KW-0812">Transmembrane</keyword>
<keyword evidence="5" id="KW-1185">Reference proteome</keyword>
<dbReference type="SUPFAM" id="SSF49478">
    <property type="entry name" value="Cna protein B-type domain"/>
    <property type="match status" value="1"/>
</dbReference>
<dbReference type="Gene3D" id="2.60.40.10">
    <property type="entry name" value="Immunoglobulins"/>
    <property type="match status" value="1"/>
</dbReference>
<feature type="signal peptide" evidence="2">
    <location>
        <begin position="1"/>
        <end position="30"/>
    </location>
</feature>
<evidence type="ECO:0000256" key="1">
    <source>
        <dbReference type="SAM" id="Phobius"/>
    </source>
</evidence>
<name>A0ABY7JTD7_9FIRM</name>
<dbReference type="InterPro" id="IPR008454">
    <property type="entry name" value="Collagen-bd_Cna-like_B-typ_dom"/>
</dbReference>
<reference evidence="4" key="1">
    <citation type="submission" date="2022-12" db="EMBL/GenBank/DDBJ databases">
        <title>Peptostreptococcus.</title>
        <authorList>
            <person name="Lee S.H."/>
        </authorList>
    </citation>
    <scope>NUCLEOTIDE SEQUENCE</scope>
    <source>
        <strain evidence="4">CBA3647</strain>
    </source>
</reference>
<dbReference type="Pfam" id="PF05738">
    <property type="entry name" value="Cna_B"/>
    <property type="match status" value="1"/>
</dbReference>